<keyword evidence="1" id="KW-0812">Transmembrane</keyword>
<sequence length="129" mass="14929">MNSYHTSSRYYRLWLFWVGIVATVAYRIIIFLNNVGPAAVKIAWYIGTIGFVWYFAHRYRVQRYQGKLIREKELDKKVCENRLSGDDCAALQYILGSLESTKAEWNYIAIFVFSALALVYGLVTDLGLL</sequence>
<feature type="transmembrane region" description="Helical" evidence="1">
    <location>
        <begin position="105"/>
        <end position="123"/>
    </location>
</feature>
<dbReference type="EMBL" id="MFGB01000018">
    <property type="protein sequence ID" value="OGF25933.1"/>
    <property type="molecule type" value="Genomic_DNA"/>
</dbReference>
<protein>
    <submittedName>
        <fullName evidence="2">Uncharacterized protein</fullName>
    </submittedName>
</protein>
<organism evidence="2 3">
    <name type="scientific">Candidatus Falkowbacteria bacterium RIFOXYA2_FULL_47_19</name>
    <dbReference type="NCBI Taxonomy" id="1797994"/>
    <lineage>
        <taxon>Bacteria</taxon>
        <taxon>Candidatus Falkowiibacteriota</taxon>
    </lineage>
</organism>
<reference evidence="2 3" key="1">
    <citation type="journal article" date="2016" name="Nat. Commun.">
        <title>Thousands of microbial genomes shed light on interconnected biogeochemical processes in an aquifer system.</title>
        <authorList>
            <person name="Anantharaman K."/>
            <person name="Brown C.T."/>
            <person name="Hug L.A."/>
            <person name="Sharon I."/>
            <person name="Castelle C.J."/>
            <person name="Probst A.J."/>
            <person name="Thomas B.C."/>
            <person name="Singh A."/>
            <person name="Wilkins M.J."/>
            <person name="Karaoz U."/>
            <person name="Brodie E.L."/>
            <person name="Williams K.H."/>
            <person name="Hubbard S.S."/>
            <person name="Banfield J.F."/>
        </authorList>
    </citation>
    <scope>NUCLEOTIDE SEQUENCE [LARGE SCALE GENOMIC DNA]</scope>
</reference>
<proteinExistence type="predicted"/>
<keyword evidence="1" id="KW-1133">Transmembrane helix</keyword>
<feature type="transmembrane region" description="Helical" evidence="1">
    <location>
        <begin position="12"/>
        <end position="32"/>
    </location>
</feature>
<dbReference type="Proteomes" id="UP000178367">
    <property type="component" value="Unassembled WGS sequence"/>
</dbReference>
<name>A0A1F5SHK9_9BACT</name>
<accession>A0A1F5SHK9</accession>
<keyword evidence="1" id="KW-0472">Membrane</keyword>
<feature type="transmembrane region" description="Helical" evidence="1">
    <location>
        <begin position="38"/>
        <end position="56"/>
    </location>
</feature>
<dbReference type="AlphaFoldDB" id="A0A1F5SHK9"/>
<evidence type="ECO:0000256" key="1">
    <source>
        <dbReference type="SAM" id="Phobius"/>
    </source>
</evidence>
<evidence type="ECO:0000313" key="3">
    <source>
        <dbReference type="Proteomes" id="UP000178367"/>
    </source>
</evidence>
<dbReference type="STRING" id="1797994.A2227_05525"/>
<evidence type="ECO:0000313" key="2">
    <source>
        <dbReference type="EMBL" id="OGF25933.1"/>
    </source>
</evidence>
<gene>
    <name evidence="2" type="ORF">A2227_05525</name>
</gene>
<comment type="caution">
    <text evidence="2">The sequence shown here is derived from an EMBL/GenBank/DDBJ whole genome shotgun (WGS) entry which is preliminary data.</text>
</comment>